<dbReference type="PROSITE" id="PS51054">
    <property type="entry name" value="ORANGE"/>
    <property type="match status" value="1"/>
</dbReference>
<evidence type="ECO:0000256" key="6">
    <source>
        <dbReference type="SAM" id="MobiDB-lite"/>
    </source>
</evidence>
<feature type="transmembrane region" description="Helical" evidence="7">
    <location>
        <begin position="244"/>
        <end position="267"/>
    </location>
</feature>
<dbReference type="InterPro" id="IPR011598">
    <property type="entry name" value="bHLH_dom"/>
</dbReference>
<dbReference type="InterPro" id="IPR015925">
    <property type="entry name" value="Ryanodine_IP3_receptor"/>
</dbReference>
<dbReference type="STRING" id="240159.A0A4U5UAQ0"/>
<evidence type="ECO:0000256" key="1">
    <source>
        <dbReference type="ARBA" id="ARBA00004141"/>
    </source>
</evidence>
<name>A0A4U5UAQ0_COLLU</name>
<organism evidence="10 11">
    <name type="scientific">Collichthys lucidus</name>
    <name type="common">Big head croaker</name>
    <name type="synonym">Sciaena lucida</name>
    <dbReference type="NCBI Taxonomy" id="240159"/>
    <lineage>
        <taxon>Eukaryota</taxon>
        <taxon>Metazoa</taxon>
        <taxon>Chordata</taxon>
        <taxon>Craniata</taxon>
        <taxon>Vertebrata</taxon>
        <taxon>Euteleostomi</taxon>
        <taxon>Actinopterygii</taxon>
        <taxon>Neopterygii</taxon>
        <taxon>Teleostei</taxon>
        <taxon>Neoteleostei</taxon>
        <taxon>Acanthomorphata</taxon>
        <taxon>Eupercaria</taxon>
        <taxon>Sciaenidae</taxon>
        <taxon>Collichthys</taxon>
    </lineage>
</organism>
<keyword evidence="2 7" id="KW-0812">Transmembrane</keyword>
<dbReference type="Gene3D" id="4.10.280.10">
    <property type="entry name" value="Helix-loop-helix DNA-binding domain"/>
    <property type="match status" value="1"/>
</dbReference>
<dbReference type="InterPro" id="IPR005821">
    <property type="entry name" value="Ion_trans_dom"/>
</dbReference>
<keyword evidence="11" id="KW-1185">Reference proteome</keyword>
<evidence type="ECO:0000256" key="2">
    <source>
        <dbReference type="ARBA" id="ARBA00022692"/>
    </source>
</evidence>
<dbReference type="GO" id="GO:0046983">
    <property type="term" value="F:protein dimerization activity"/>
    <property type="evidence" value="ECO:0007669"/>
    <property type="project" value="InterPro"/>
</dbReference>
<feature type="region of interest" description="Disordered" evidence="6">
    <location>
        <begin position="781"/>
        <end position="819"/>
    </location>
</feature>
<gene>
    <name evidence="10" type="ORF">D9C73_004984</name>
</gene>
<dbReference type="Pfam" id="PF07527">
    <property type="entry name" value="Hairy_orange"/>
    <property type="match status" value="1"/>
</dbReference>
<dbReference type="PROSITE" id="PS50888">
    <property type="entry name" value="BHLH"/>
    <property type="match status" value="1"/>
</dbReference>
<keyword evidence="4 7" id="KW-0472">Membrane</keyword>
<dbReference type="GO" id="GO:0003677">
    <property type="term" value="F:DNA binding"/>
    <property type="evidence" value="ECO:0007669"/>
    <property type="project" value="InterPro"/>
</dbReference>
<proteinExistence type="predicted"/>
<dbReference type="GO" id="GO:0016020">
    <property type="term" value="C:membrane"/>
    <property type="evidence" value="ECO:0007669"/>
    <property type="project" value="UniProtKB-SubCell"/>
</dbReference>
<feature type="domain" description="Orange" evidence="9">
    <location>
        <begin position="546"/>
        <end position="579"/>
    </location>
</feature>
<evidence type="ECO:0000259" key="9">
    <source>
        <dbReference type="PROSITE" id="PS51054"/>
    </source>
</evidence>
<feature type="domain" description="BHLH" evidence="8">
    <location>
        <begin position="500"/>
        <end position="582"/>
    </location>
</feature>
<keyword evidence="10" id="KW-0675">Receptor</keyword>
<dbReference type="GO" id="GO:0006816">
    <property type="term" value="P:calcium ion transport"/>
    <property type="evidence" value="ECO:0007669"/>
    <property type="project" value="InterPro"/>
</dbReference>
<evidence type="ECO:0000313" key="11">
    <source>
        <dbReference type="Proteomes" id="UP000298787"/>
    </source>
</evidence>
<feature type="compositionally biased region" description="Low complexity" evidence="6">
    <location>
        <begin position="717"/>
        <end position="737"/>
    </location>
</feature>
<evidence type="ECO:0000256" key="5">
    <source>
        <dbReference type="SAM" id="Coils"/>
    </source>
</evidence>
<keyword evidence="3 7" id="KW-1133">Transmembrane helix</keyword>
<feature type="transmembrane region" description="Helical" evidence="7">
    <location>
        <begin position="6"/>
        <end position="28"/>
    </location>
</feature>
<dbReference type="InterPro" id="IPR003650">
    <property type="entry name" value="Orange_dom"/>
</dbReference>
<feature type="region of interest" description="Disordered" evidence="6">
    <location>
        <begin position="686"/>
        <end position="739"/>
    </location>
</feature>
<dbReference type="PANTHER" id="PTHR45816:SF2">
    <property type="entry name" value="INOSITOL 1,4,5-TRISPHOSPHATE RECEPTOR"/>
    <property type="match status" value="1"/>
</dbReference>
<evidence type="ECO:0000256" key="7">
    <source>
        <dbReference type="SAM" id="Phobius"/>
    </source>
</evidence>
<feature type="transmembrane region" description="Helical" evidence="7">
    <location>
        <begin position="78"/>
        <end position="97"/>
    </location>
</feature>
<dbReference type="Proteomes" id="UP000298787">
    <property type="component" value="Chromosome 5"/>
</dbReference>
<protein>
    <submittedName>
        <fullName evidence="10">Inositol 1,4,5-trisphosphate receptor type 1 IP3 receptor isoform 1</fullName>
    </submittedName>
</protein>
<evidence type="ECO:0000256" key="3">
    <source>
        <dbReference type="ARBA" id="ARBA00022989"/>
    </source>
</evidence>
<dbReference type="Pfam" id="PF00520">
    <property type="entry name" value="Ion_trans"/>
    <property type="match status" value="1"/>
</dbReference>
<dbReference type="SUPFAM" id="SSF47459">
    <property type="entry name" value="HLH, helix-loop-helix DNA-binding domain"/>
    <property type="match status" value="1"/>
</dbReference>
<accession>A0A4U5UAQ0</accession>
<dbReference type="Pfam" id="PF00010">
    <property type="entry name" value="HLH"/>
    <property type="match status" value="1"/>
</dbReference>
<dbReference type="PANTHER" id="PTHR45816">
    <property type="entry name" value="MIR DOMAIN-CONTAINING PROTEIN"/>
    <property type="match status" value="1"/>
</dbReference>
<feature type="transmembrane region" description="Helical" evidence="7">
    <location>
        <begin position="40"/>
        <end position="58"/>
    </location>
</feature>
<comment type="subcellular location">
    <subcellularLocation>
        <location evidence="1">Membrane</location>
        <topology evidence="1">Multi-pass membrane protein</topology>
    </subcellularLocation>
</comment>
<dbReference type="EMBL" id="CM014082">
    <property type="protein sequence ID" value="TKS71564.1"/>
    <property type="molecule type" value="Genomic_DNA"/>
</dbReference>
<evidence type="ECO:0000313" key="10">
    <source>
        <dbReference type="EMBL" id="TKS71564.1"/>
    </source>
</evidence>
<sequence>MAVLATLAIVIIMPQPLGIRALVIITILRLIFSVGLEPTLFLLGAFNACNKIIFMISFVGNRGTFTRGYKAMVLDFEFLYHLIYLIICCLGLFDLVYREETLLNVIKSVTRNGRSIVLTAVLALILVYLFSIVGYIFFKDDFILEVDRIPNATLKNGASMASEFLSAGVCRGRTDENCTTGALQEEHGSNSEEDDDMERTCDSLLMCIVTVLSHGLRSGGGVGDVLRKPSKEEPLFAARVIYDLLFFFMVIIIVLNLIFGVIIDTFADLRSEKQKKEEVLKTTCFICGLERDKFDNKTVTFEEHIKEEHNMWHYLFFIVLVKVKDSTEYTGPESYVAEMIKEHNLDWFPRMRAMSLVSSDAEGEQNEIRNLQEKLESTMRLVANLSGQLTELKEQWVSNPLASRAPGPVELLLWSPASTFPEPWRAQPCFHTLQHGGTRDRTRAAPCSDVRRRPPTEAAYREKVGRPSAEDTAPFNTMDFPMYVYKPRRGMKRGEESKETYKLPHRLIEKKRRDRINECIAQLKDLLPEHLKLTPPVNQEKSEEMFRSGFHMCAKEILQYLANHETDDDFTPSHAINHLHKLAAEVLQSPARPRTPLSPRPEEIPTYHQHQPHKEMPTSLPPKPSEGYGRNCVPVIQRAYAPASSEQSGSDTDTDSGYGGELEKAEPGAQQGRPDYYVQESQLKRVLGERQSSGIKQEDDEPRHKRPRVESSEDELLSGGESSSSSSGYGSYMSVSPNHPPPPHPLCMPFYLIPPSAAAYLPMLEKCWYPGAMPMLYPGMGGSSPAMPSERPPPPQLVLSPRGGSPAPAISQTPMDSPALLQALKQVPPLNLETKD</sequence>
<evidence type="ECO:0000259" key="8">
    <source>
        <dbReference type="PROSITE" id="PS50888"/>
    </source>
</evidence>
<reference evidence="10 11" key="1">
    <citation type="submission" date="2019-01" db="EMBL/GenBank/DDBJ databases">
        <title>Genome Assembly of Collichthys lucidus.</title>
        <authorList>
            <person name="Cai M."/>
            <person name="Xiao S."/>
        </authorList>
    </citation>
    <scope>NUCLEOTIDE SEQUENCE [LARGE SCALE GENOMIC DNA]</scope>
    <source>
        <strain evidence="10">JT15FE1705JMU</strain>
        <tissue evidence="10">Muscle</tissue>
    </source>
</reference>
<dbReference type="AlphaFoldDB" id="A0A4U5UAQ0"/>
<dbReference type="Gene3D" id="1.10.287.70">
    <property type="match status" value="1"/>
</dbReference>
<keyword evidence="5" id="KW-0175">Coiled coil</keyword>
<dbReference type="GO" id="GO:0005216">
    <property type="term" value="F:monoatomic ion channel activity"/>
    <property type="evidence" value="ECO:0007669"/>
    <property type="project" value="InterPro"/>
</dbReference>
<dbReference type="InterPro" id="IPR036638">
    <property type="entry name" value="HLH_DNA-bd_sf"/>
</dbReference>
<evidence type="ECO:0000256" key="4">
    <source>
        <dbReference type="ARBA" id="ARBA00023136"/>
    </source>
</evidence>
<feature type="coiled-coil region" evidence="5">
    <location>
        <begin position="354"/>
        <end position="395"/>
    </location>
</feature>
<feature type="region of interest" description="Disordered" evidence="6">
    <location>
        <begin position="585"/>
        <end position="674"/>
    </location>
</feature>
<feature type="transmembrane region" description="Helical" evidence="7">
    <location>
        <begin position="117"/>
        <end position="138"/>
    </location>
</feature>
<dbReference type="GO" id="GO:0006355">
    <property type="term" value="P:regulation of DNA-templated transcription"/>
    <property type="evidence" value="ECO:0007669"/>
    <property type="project" value="InterPro"/>
</dbReference>